<reference evidence="1" key="1">
    <citation type="journal article" date="2014" name="Front. Microbiol.">
        <title>High frequency of phylogenetically diverse reductive dehalogenase-homologous genes in deep subseafloor sedimentary metagenomes.</title>
        <authorList>
            <person name="Kawai M."/>
            <person name="Futagami T."/>
            <person name="Toyoda A."/>
            <person name="Takaki Y."/>
            <person name="Nishi S."/>
            <person name="Hori S."/>
            <person name="Arai W."/>
            <person name="Tsubouchi T."/>
            <person name="Morono Y."/>
            <person name="Uchiyama I."/>
            <person name="Ito T."/>
            <person name="Fujiyama A."/>
            <person name="Inagaki F."/>
            <person name="Takami H."/>
        </authorList>
    </citation>
    <scope>NUCLEOTIDE SEQUENCE</scope>
    <source>
        <strain evidence="1">Expedition CK06-06</strain>
    </source>
</reference>
<proteinExistence type="predicted"/>
<comment type="caution">
    <text evidence="1">The sequence shown here is derived from an EMBL/GenBank/DDBJ whole genome shotgun (WGS) entry which is preliminary data.</text>
</comment>
<protein>
    <submittedName>
        <fullName evidence="1">Uncharacterized protein</fullName>
    </submittedName>
</protein>
<organism evidence="1">
    <name type="scientific">marine sediment metagenome</name>
    <dbReference type="NCBI Taxonomy" id="412755"/>
    <lineage>
        <taxon>unclassified sequences</taxon>
        <taxon>metagenomes</taxon>
        <taxon>ecological metagenomes</taxon>
    </lineage>
</organism>
<gene>
    <name evidence="1" type="ORF">S03H2_43843</name>
</gene>
<accession>X1HVX3</accession>
<evidence type="ECO:0000313" key="1">
    <source>
        <dbReference type="EMBL" id="GAH73602.1"/>
    </source>
</evidence>
<feature type="non-terminal residue" evidence="1">
    <location>
        <position position="1"/>
    </location>
</feature>
<name>X1HVX3_9ZZZZ</name>
<dbReference type="AlphaFoldDB" id="X1HVX3"/>
<sequence>RQIPKGSYSIVDPIITFEGGTDFAAKVDIVGMS</sequence>
<dbReference type="EMBL" id="BARU01027380">
    <property type="protein sequence ID" value="GAH73602.1"/>
    <property type="molecule type" value="Genomic_DNA"/>
</dbReference>